<feature type="region of interest" description="Disordered" evidence="2">
    <location>
        <begin position="1"/>
        <end position="21"/>
    </location>
</feature>
<proteinExistence type="predicted"/>
<reference evidence="3 4" key="1">
    <citation type="submission" date="2016-11" db="EMBL/GenBank/DDBJ databases">
        <title>The macronuclear genome of Stentor coeruleus: a giant cell with tiny introns.</title>
        <authorList>
            <person name="Slabodnick M."/>
            <person name="Ruby J.G."/>
            <person name="Reiff S.B."/>
            <person name="Swart E.C."/>
            <person name="Gosai S."/>
            <person name="Prabakaran S."/>
            <person name="Witkowska E."/>
            <person name="Larue G.E."/>
            <person name="Fisher S."/>
            <person name="Freeman R.M."/>
            <person name="Gunawardena J."/>
            <person name="Chu W."/>
            <person name="Stover N.A."/>
            <person name="Gregory B.D."/>
            <person name="Nowacki M."/>
            <person name="Derisi J."/>
            <person name="Roy S.W."/>
            <person name="Marshall W.F."/>
            <person name="Sood P."/>
        </authorList>
    </citation>
    <scope>NUCLEOTIDE SEQUENCE [LARGE SCALE GENOMIC DNA]</scope>
    <source>
        <strain evidence="3">WM001</strain>
    </source>
</reference>
<feature type="coiled-coil region" evidence="1">
    <location>
        <begin position="357"/>
        <end position="407"/>
    </location>
</feature>
<dbReference type="OrthoDB" id="313583at2759"/>
<keyword evidence="4" id="KW-1185">Reference proteome</keyword>
<protein>
    <submittedName>
        <fullName evidence="3">Uncharacterized protein</fullName>
    </submittedName>
</protein>
<comment type="caution">
    <text evidence="3">The sequence shown here is derived from an EMBL/GenBank/DDBJ whole genome shotgun (WGS) entry which is preliminary data.</text>
</comment>
<name>A0A1R2AUG3_9CILI</name>
<feature type="compositionally biased region" description="Polar residues" evidence="2">
    <location>
        <begin position="69"/>
        <end position="79"/>
    </location>
</feature>
<dbReference type="EMBL" id="MPUH01001376">
    <property type="protein sequence ID" value="OMJ68146.1"/>
    <property type="molecule type" value="Genomic_DNA"/>
</dbReference>
<evidence type="ECO:0000256" key="2">
    <source>
        <dbReference type="SAM" id="MobiDB-lite"/>
    </source>
</evidence>
<keyword evidence="1" id="KW-0175">Coiled coil</keyword>
<feature type="compositionally biased region" description="Basic residues" evidence="2">
    <location>
        <begin position="1"/>
        <end position="12"/>
    </location>
</feature>
<evidence type="ECO:0000313" key="3">
    <source>
        <dbReference type="EMBL" id="OMJ68146.1"/>
    </source>
</evidence>
<evidence type="ECO:0000313" key="4">
    <source>
        <dbReference type="Proteomes" id="UP000187209"/>
    </source>
</evidence>
<sequence length="1001" mass="115954">MKIKSTIKKSHSRSGSNENPVKVRAFYNDRFHLKEASNQLEVPLLNKSAVPSLKTSKIKLPHLDKPASSRASDQDTLLPSESEDSVQDLLKRLKTLYNNKGISEENFETFEKCVLKLPRQKGSNIVRHEMKALKDNTSPTLLVMKAIKNREESLASIYELNSHLESTDWLSLKEVHLQCAELLHGHRLFTLTVVESITKWREELTNSLIINNLSIQFLEFKYQKENYLIKMRNDLDFLKASQFSKILSFSDNCDPLLVSPSIPLGKQERGRKRDPNYFIDDGQVIVPIPTFIITRVRDAEDKILREYEYLKFLEENTPKKQAEMFGPMILESFIEEIIETTVKEIGNEIDSQKNKLLEDMRIEKEKEEAAKKILDAMMKKFIQDELKSIAQEQMKMMKKNAKEIMNEQIAGDLSQLILEQLLKDADLFDLCLGEFNDLKAIKESEDREYKSQKDKLNMKLSNDFFTGFLDNFFDEILRGIALETLKDIRRERDEENSLYAIKSPLMEEIGLDFASMDYFSDLTEMKWVALKLPEELIIDIMNEYYSVSPDINHTILPNIEDLMIESSKYTDTCWYWALKGTLILGFLVFSIDCFNKTGRKLIVHHISSLFWNKFSSILESATQHIWSIDNCDEIRINLFTAKDSDLTPEVKRIFTHLGYKWKTKYPIKESENEITVLGKSRNEKSNTPAFMAFKLMCSEFISTSTTLRKNSQTLSPMAFIGNRQNMLHALLGVFGKIENSKLKLSEKSQTTLQGVITSLFTLMNETQCFSFPYMVSSGNNEQLSSFLSRYNFDVPSVNGKASASVLDLKFRWISCTNLIQEIRGVQYKFMRFKSKDIRCAKLNEDIETYYVPTELPNICAFFIKAPDIFSDIQKEINVKHLDMYSLAEKILQKDGEEEVKEIWVPCFNINTKWQVPWIEGYEIPAQQENEKDVFVKKCYENVKLEMSNQKAPDGLLIIKNKFGPVLINDFIFGLMYSKGDKILDIPLFTCLVRQDDWVKAI</sequence>
<dbReference type="AlphaFoldDB" id="A0A1R2AUG3"/>
<feature type="region of interest" description="Disordered" evidence="2">
    <location>
        <begin position="60"/>
        <end position="83"/>
    </location>
</feature>
<organism evidence="3 4">
    <name type="scientific">Stentor coeruleus</name>
    <dbReference type="NCBI Taxonomy" id="5963"/>
    <lineage>
        <taxon>Eukaryota</taxon>
        <taxon>Sar</taxon>
        <taxon>Alveolata</taxon>
        <taxon>Ciliophora</taxon>
        <taxon>Postciliodesmatophora</taxon>
        <taxon>Heterotrichea</taxon>
        <taxon>Heterotrichida</taxon>
        <taxon>Stentoridae</taxon>
        <taxon>Stentor</taxon>
    </lineage>
</organism>
<evidence type="ECO:0000256" key="1">
    <source>
        <dbReference type="SAM" id="Coils"/>
    </source>
</evidence>
<gene>
    <name evidence="3" type="ORF">SteCoe_34484</name>
</gene>
<dbReference type="Proteomes" id="UP000187209">
    <property type="component" value="Unassembled WGS sequence"/>
</dbReference>
<accession>A0A1R2AUG3</accession>